<dbReference type="Pfam" id="PF12832">
    <property type="entry name" value="MFS_1_like"/>
    <property type="match status" value="2"/>
</dbReference>
<comment type="caution">
    <text evidence="9">The sequence shown here is derived from an EMBL/GenBank/DDBJ whole genome shotgun (WGS) entry which is preliminary data.</text>
</comment>
<dbReference type="GO" id="GO:0016020">
    <property type="term" value="C:membrane"/>
    <property type="evidence" value="ECO:0007669"/>
    <property type="project" value="UniProtKB-SubCell"/>
</dbReference>
<dbReference type="Gene3D" id="1.20.1250.20">
    <property type="entry name" value="MFS general substrate transporter like domains"/>
    <property type="match status" value="1"/>
</dbReference>
<evidence type="ECO:0000256" key="4">
    <source>
        <dbReference type="ARBA" id="ARBA00022989"/>
    </source>
</evidence>
<evidence type="ECO:0000256" key="1">
    <source>
        <dbReference type="ARBA" id="ARBA00004141"/>
    </source>
</evidence>
<evidence type="ECO:0000256" key="3">
    <source>
        <dbReference type="ARBA" id="ARBA00022692"/>
    </source>
</evidence>
<keyword evidence="10" id="KW-1185">Reference proteome</keyword>
<dbReference type="Proteomes" id="UP000747542">
    <property type="component" value="Unassembled WGS sequence"/>
</dbReference>
<evidence type="ECO:0000256" key="7">
    <source>
        <dbReference type="SAM" id="Phobius"/>
    </source>
</evidence>
<gene>
    <name evidence="9" type="ORF">Hamer_G008417</name>
</gene>
<evidence type="ECO:0000256" key="2">
    <source>
        <dbReference type="ARBA" id="ARBA00005241"/>
    </source>
</evidence>
<feature type="transmembrane region" description="Helical" evidence="7">
    <location>
        <begin position="263"/>
        <end position="283"/>
    </location>
</feature>
<organism evidence="9 10">
    <name type="scientific">Homarus americanus</name>
    <name type="common">American lobster</name>
    <dbReference type="NCBI Taxonomy" id="6706"/>
    <lineage>
        <taxon>Eukaryota</taxon>
        <taxon>Metazoa</taxon>
        <taxon>Ecdysozoa</taxon>
        <taxon>Arthropoda</taxon>
        <taxon>Crustacea</taxon>
        <taxon>Multicrustacea</taxon>
        <taxon>Malacostraca</taxon>
        <taxon>Eumalacostraca</taxon>
        <taxon>Eucarida</taxon>
        <taxon>Decapoda</taxon>
        <taxon>Pleocyemata</taxon>
        <taxon>Astacidea</taxon>
        <taxon>Nephropoidea</taxon>
        <taxon>Nephropidae</taxon>
        <taxon>Homarus</taxon>
    </lineage>
</organism>
<feature type="compositionally biased region" description="Basic and acidic residues" evidence="6">
    <location>
        <begin position="508"/>
        <end position="527"/>
    </location>
</feature>
<evidence type="ECO:0000313" key="10">
    <source>
        <dbReference type="Proteomes" id="UP000747542"/>
    </source>
</evidence>
<dbReference type="PANTHER" id="PTHR16172">
    <property type="entry name" value="MAJOR FACILITATOR SUPERFAMILY DOMAIN-CONTAINING PROTEIN 6-LIKE"/>
    <property type="match status" value="1"/>
</dbReference>
<evidence type="ECO:0000313" key="9">
    <source>
        <dbReference type="EMBL" id="KAG7177746.1"/>
    </source>
</evidence>
<sequence length="559" mass="61787">MMVVARQLGVPVGTQGVINALIITTALFAKPLISATADRFPALRKSIFLGLLTAMVLAIGPLGFLPPLYDPPVLRGYVEGTKTDVERFITKESDRCYVTEAWDCVVTCIPSHTCPLGSLPVNELRISHIHSQDAPNLHHLQETSYTSGIKNMTIKHNVNDLTRSHLQPGMLDAPGKDEILGAFYSPDNVTREHKFGELSKPPRVTDVPRREDQVRVTNIQQKTPRGRVREGGHVYLIEGLQADADIFNISPTGEGGDYGSQRAWGALSYGVLGVVSGLLVDWWSGTSITKNYSPAFLLMVGFGTIDILLCTTYLKVPKLMDGTQVWTQLRPLLRQPHIFIFLVLAFLIGFYDGLDVGYVFGVMALVLFLYAIRLLGLALVSMLGLVWTTVAIEVINGPCFGLGFTAMIVHAASITPPGTTNTVQSVVSLCYGTLGYAGASFLGGLVYESVGASMLYFYTGVLASFTFFLHLLYLKFFPNPQGTKTTEVELQEVTEKDILPLNKTTNSNKREEEEEKRNDKQDERRVEEERLLTVKSWRGEERGCKEEDDKLFKKSPNGN</sequence>
<dbReference type="InterPro" id="IPR036259">
    <property type="entry name" value="MFS_trans_sf"/>
</dbReference>
<keyword evidence="3 7" id="KW-0812">Transmembrane</keyword>
<feature type="domain" description="Major facilitator superfamily associated" evidence="8">
    <location>
        <begin position="254"/>
        <end position="354"/>
    </location>
</feature>
<keyword evidence="5 7" id="KW-0472">Membrane</keyword>
<evidence type="ECO:0000256" key="5">
    <source>
        <dbReference type="ARBA" id="ARBA00023136"/>
    </source>
</evidence>
<name>A0A8J5NG19_HOMAM</name>
<feature type="domain" description="Major facilitator superfamily associated" evidence="8">
    <location>
        <begin position="362"/>
        <end position="456"/>
    </location>
</feature>
<protein>
    <submittedName>
        <fullName evidence="9">Putative MFS_1 like family-like protein 2</fullName>
    </submittedName>
</protein>
<evidence type="ECO:0000256" key="6">
    <source>
        <dbReference type="SAM" id="MobiDB-lite"/>
    </source>
</evidence>
<feature type="transmembrane region" description="Helical" evidence="7">
    <location>
        <begin position="394"/>
        <end position="414"/>
    </location>
</feature>
<feature type="transmembrane region" description="Helical" evidence="7">
    <location>
        <begin position="453"/>
        <end position="474"/>
    </location>
</feature>
<reference evidence="9" key="1">
    <citation type="journal article" date="2021" name="Sci. Adv.">
        <title>The American lobster genome reveals insights on longevity, neural, and immune adaptations.</title>
        <authorList>
            <person name="Polinski J.M."/>
            <person name="Zimin A.V."/>
            <person name="Clark K.F."/>
            <person name="Kohn A.B."/>
            <person name="Sadowski N."/>
            <person name="Timp W."/>
            <person name="Ptitsyn A."/>
            <person name="Khanna P."/>
            <person name="Romanova D.Y."/>
            <person name="Williams P."/>
            <person name="Greenwood S.J."/>
            <person name="Moroz L.L."/>
            <person name="Walt D.R."/>
            <person name="Bodnar A.G."/>
        </authorList>
    </citation>
    <scope>NUCLEOTIDE SEQUENCE</scope>
    <source>
        <strain evidence="9">GMGI-L3</strain>
    </source>
</reference>
<comment type="subcellular location">
    <subcellularLocation>
        <location evidence="1">Membrane</location>
        <topology evidence="1">Multi-pass membrane protein</topology>
    </subcellularLocation>
</comment>
<feature type="transmembrane region" description="Helical" evidence="7">
    <location>
        <begin position="426"/>
        <end position="447"/>
    </location>
</feature>
<keyword evidence="4 7" id="KW-1133">Transmembrane helix</keyword>
<feature type="transmembrane region" description="Helical" evidence="7">
    <location>
        <begin position="47"/>
        <end position="69"/>
    </location>
</feature>
<dbReference type="EMBL" id="JAHLQT010001931">
    <property type="protein sequence ID" value="KAG7177746.1"/>
    <property type="molecule type" value="Genomic_DNA"/>
</dbReference>
<dbReference type="InterPro" id="IPR024989">
    <property type="entry name" value="MFS_assoc_dom"/>
</dbReference>
<feature type="region of interest" description="Disordered" evidence="6">
    <location>
        <begin position="540"/>
        <end position="559"/>
    </location>
</feature>
<feature type="transmembrane region" description="Helical" evidence="7">
    <location>
        <begin position="358"/>
        <end position="388"/>
    </location>
</feature>
<dbReference type="InterPro" id="IPR051717">
    <property type="entry name" value="MFS_MFSD6"/>
</dbReference>
<accession>A0A8J5NG19</accession>
<dbReference type="AlphaFoldDB" id="A0A8J5NG19"/>
<dbReference type="SUPFAM" id="SSF103473">
    <property type="entry name" value="MFS general substrate transporter"/>
    <property type="match status" value="1"/>
</dbReference>
<feature type="transmembrane region" description="Helical" evidence="7">
    <location>
        <begin position="12"/>
        <end position="35"/>
    </location>
</feature>
<dbReference type="PANTHER" id="PTHR16172:SF41">
    <property type="entry name" value="MAJOR FACILITATOR SUPERFAMILY DOMAIN-CONTAINING PROTEIN 6-LIKE"/>
    <property type="match status" value="1"/>
</dbReference>
<proteinExistence type="inferred from homology"/>
<feature type="transmembrane region" description="Helical" evidence="7">
    <location>
        <begin position="295"/>
        <end position="314"/>
    </location>
</feature>
<feature type="region of interest" description="Disordered" evidence="6">
    <location>
        <begin position="497"/>
        <end position="527"/>
    </location>
</feature>
<feature type="compositionally biased region" description="Basic and acidic residues" evidence="6">
    <location>
        <begin position="540"/>
        <end position="552"/>
    </location>
</feature>
<evidence type="ECO:0000259" key="8">
    <source>
        <dbReference type="Pfam" id="PF12832"/>
    </source>
</evidence>
<feature type="transmembrane region" description="Helical" evidence="7">
    <location>
        <begin position="334"/>
        <end position="351"/>
    </location>
</feature>
<comment type="similarity">
    <text evidence="2">Belongs to the major facilitator superfamily. MFSD6 family.</text>
</comment>